<proteinExistence type="predicted"/>
<evidence type="ECO:0000313" key="2">
    <source>
        <dbReference type="Proteomes" id="UP001057402"/>
    </source>
</evidence>
<dbReference type="Proteomes" id="UP001057402">
    <property type="component" value="Chromosome 9"/>
</dbReference>
<name>A0ACB9ML38_9MYRT</name>
<comment type="caution">
    <text evidence="1">The sequence shown here is derived from an EMBL/GenBank/DDBJ whole genome shotgun (WGS) entry which is preliminary data.</text>
</comment>
<evidence type="ECO:0000313" key="1">
    <source>
        <dbReference type="EMBL" id="KAI4324895.1"/>
    </source>
</evidence>
<sequence length="96" mass="10165">MEVNTEASKRERDGRCGRRRSSKSEAGAVGSGQILWRRCREADPAVRRGAVAGSEAGAVGCFERRLAFSEPRRGTAGLWSGMAGSGCGIVGKQIQP</sequence>
<organism evidence="1 2">
    <name type="scientific">Melastoma candidum</name>
    <dbReference type="NCBI Taxonomy" id="119954"/>
    <lineage>
        <taxon>Eukaryota</taxon>
        <taxon>Viridiplantae</taxon>
        <taxon>Streptophyta</taxon>
        <taxon>Embryophyta</taxon>
        <taxon>Tracheophyta</taxon>
        <taxon>Spermatophyta</taxon>
        <taxon>Magnoliopsida</taxon>
        <taxon>eudicotyledons</taxon>
        <taxon>Gunneridae</taxon>
        <taxon>Pentapetalae</taxon>
        <taxon>rosids</taxon>
        <taxon>malvids</taxon>
        <taxon>Myrtales</taxon>
        <taxon>Melastomataceae</taxon>
        <taxon>Melastomatoideae</taxon>
        <taxon>Melastomateae</taxon>
        <taxon>Melastoma</taxon>
    </lineage>
</organism>
<gene>
    <name evidence="1" type="ORF">MLD38_030339</name>
</gene>
<reference evidence="2" key="1">
    <citation type="journal article" date="2023" name="Front. Plant Sci.">
        <title>Chromosomal-level genome assembly of Melastoma candidum provides insights into trichome evolution.</title>
        <authorList>
            <person name="Zhong Y."/>
            <person name="Wu W."/>
            <person name="Sun C."/>
            <person name="Zou P."/>
            <person name="Liu Y."/>
            <person name="Dai S."/>
            <person name="Zhou R."/>
        </authorList>
    </citation>
    <scope>NUCLEOTIDE SEQUENCE [LARGE SCALE GENOMIC DNA]</scope>
</reference>
<keyword evidence="2" id="KW-1185">Reference proteome</keyword>
<accession>A0ACB9ML38</accession>
<protein>
    <submittedName>
        <fullName evidence="1">Uncharacterized protein</fullName>
    </submittedName>
</protein>
<dbReference type="EMBL" id="CM042888">
    <property type="protein sequence ID" value="KAI4324895.1"/>
    <property type="molecule type" value="Genomic_DNA"/>
</dbReference>